<evidence type="ECO:0000313" key="2">
    <source>
        <dbReference type="WBParaSite" id="RSKR_0000291400.1"/>
    </source>
</evidence>
<organism evidence="1 2">
    <name type="scientific">Rhabditophanes sp. KR3021</name>
    <dbReference type="NCBI Taxonomy" id="114890"/>
    <lineage>
        <taxon>Eukaryota</taxon>
        <taxon>Metazoa</taxon>
        <taxon>Ecdysozoa</taxon>
        <taxon>Nematoda</taxon>
        <taxon>Chromadorea</taxon>
        <taxon>Rhabditida</taxon>
        <taxon>Tylenchina</taxon>
        <taxon>Panagrolaimomorpha</taxon>
        <taxon>Strongyloidoidea</taxon>
        <taxon>Alloionematidae</taxon>
        <taxon>Rhabditophanes</taxon>
    </lineage>
</organism>
<dbReference type="WBParaSite" id="RSKR_0000291400.1">
    <property type="protein sequence ID" value="RSKR_0000291400.1"/>
    <property type="gene ID" value="RSKR_0000291400"/>
</dbReference>
<protein>
    <submittedName>
        <fullName evidence="2">DUF2846 domain-containing protein</fullName>
    </submittedName>
</protein>
<evidence type="ECO:0000313" key="1">
    <source>
        <dbReference type="Proteomes" id="UP000095286"/>
    </source>
</evidence>
<accession>A0AC35TPA7</accession>
<dbReference type="Proteomes" id="UP000095286">
    <property type="component" value="Unplaced"/>
</dbReference>
<proteinExistence type="predicted"/>
<sequence>MDQLVNKGKSEVSPLSNDNTGNSNKFIGQVKFVTFHSGDWLEIYTDFHVKPSLFTLDNKKLISKNVRTIPPSRNGTKYTAYIITIPVPGVHAFYSPAPYLAYVVGRQGNRIEGGMVEDKIKY</sequence>
<reference evidence="2" key="1">
    <citation type="submission" date="2016-11" db="UniProtKB">
        <authorList>
            <consortium name="WormBaseParasite"/>
        </authorList>
    </citation>
    <scope>IDENTIFICATION</scope>
    <source>
        <strain evidence="2">KR3021</strain>
    </source>
</reference>
<name>A0AC35TPA7_9BILA</name>